<dbReference type="PANTHER" id="PTHR36528">
    <property type="entry name" value="CRISPR SYSTEM SINGLE-STRAND-SPECIFIC DEOXYRIBONUCLEASE CAS10/CSM1 (SUBTYPE III-A)"/>
    <property type="match status" value="1"/>
</dbReference>
<dbReference type="Proteomes" id="UP001571980">
    <property type="component" value="Unassembled WGS sequence"/>
</dbReference>
<dbReference type="PROSITE" id="PS51831">
    <property type="entry name" value="HD"/>
    <property type="match status" value="1"/>
</dbReference>
<reference evidence="15 16" key="1">
    <citation type="submission" date="2023-03" db="EMBL/GenBank/DDBJ databases">
        <title>Speciation in Pyrococcus: adaptation to high temperature as a mechanism.</title>
        <authorList>
            <person name="Gu J."/>
        </authorList>
    </citation>
    <scope>NUCLEOTIDE SEQUENCE [LARGE SCALE GENOMIC DNA]</scope>
    <source>
        <strain evidence="15 16">LMOA34</strain>
    </source>
</reference>
<evidence type="ECO:0000256" key="7">
    <source>
        <dbReference type="ARBA" id="ARBA00022759"/>
    </source>
</evidence>
<dbReference type="SUPFAM" id="SSF109604">
    <property type="entry name" value="HD-domain/PDEase-like"/>
    <property type="match status" value="1"/>
</dbReference>
<evidence type="ECO:0000256" key="9">
    <source>
        <dbReference type="ARBA" id="ARBA00022839"/>
    </source>
</evidence>
<keyword evidence="7" id="KW-0255">Endonuclease</keyword>
<comment type="cofactor">
    <cofactor evidence="1">
        <name>a divalent metal cation</name>
        <dbReference type="ChEBI" id="CHEBI:60240"/>
    </cofactor>
</comment>
<dbReference type="Pfam" id="PF18211">
    <property type="entry name" value="Csm1_B"/>
    <property type="match status" value="1"/>
</dbReference>
<evidence type="ECO:0000256" key="6">
    <source>
        <dbReference type="ARBA" id="ARBA00022741"/>
    </source>
</evidence>
<accession>A0ABV4T3H3</accession>
<comment type="similarity">
    <text evidence="2">Belongs to the CRISPR-associated Cas10/Csm1 family.</text>
</comment>
<dbReference type="InterPro" id="IPR054767">
    <property type="entry name" value="Cas10-Cmr2_palm2"/>
</dbReference>
<keyword evidence="4" id="KW-0808">Transferase</keyword>
<evidence type="ECO:0000256" key="1">
    <source>
        <dbReference type="ARBA" id="ARBA00001968"/>
    </source>
</evidence>
<evidence type="ECO:0000313" key="16">
    <source>
        <dbReference type="Proteomes" id="UP001571980"/>
    </source>
</evidence>
<evidence type="ECO:0000259" key="14">
    <source>
        <dbReference type="PROSITE" id="PS51831"/>
    </source>
</evidence>
<keyword evidence="9" id="KW-0269">Exonuclease</keyword>
<keyword evidence="8" id="KW-0378">Hydrolase</keyword>
<evidence type="ECO:0000259" key="13">
    <source>
        <dbReference type="PROSITE" id="PS50887"/>
    </source>
</evidence>
<dbReference type="RefSeq" id="WP_372823730.1">
    <property type="nucleotide sequence ID" value="NZ_JARRIC010000002.1"/>
</dbReference>
<dbReference type="InterPro" id="IPR006674">
    <property type="entry name" value="HD_domain"/>
</dbReference>
<evidence type="ECO:0000256" key="3">
    <source>
        <dbReference type="ARBA" id="ARBA00014333"/>
    </source>
</evidence>
<keyword evidence="6" id="KW-0547">Nucleotide-binding</keyword>
<keyword evidence="11" id="KW-0051">Antiviral defense</keyword>
<feature type="domain" description="HD" evidence="14">
    <location>
        <begin position="1"/>
        <end position="105"/>
    </location>
</feature>
<dbReference type="NCBIfam" id="TIGR02578">
    <property type="entry name" value="cas_TM1811_Csm1"/>
    <property type="match status" value="1"/>
</dbReference>
<dbReference type="Pfam" id="PF22335">
    <property type="entry name" value="Cas10-Cmr2_palm2"/>
    <property type="match status" value="1"/>
</dbReference>
<keyword evidence="5" id="KW-0540">Nuclease</keyword>
<evidence type="ECO:0000256" key="10">
    <source>
        <dbReference type="ARBA" id="ARBA00022840"/>
    </source>
</evidence>
<dbReference type="InterPro" id="IPR041062">
    <property type="entry name" value="Csm1_B"/>
</dbReference>
<evidence type="ECO:0000313" key="15">
    <source>
        <dbReference type="EMBL" id="MFA4804422.1"/>
    </source>
</evidence>
<keyword evidence="10" id="KW-0067">ATP-binding</keyword>
<evidence type="ECO:0000256" key="12">
    <source>
        <dbReference type="ARBA" id="ARBA00032922"/>
    </source>
</evidence>
<dbReference type="CDD" id="cd09680">
    <property type="entry name" value="Cas10_III"/>
    <property type="match status" value="1"/>
</dbReference>
<dbReference type="PANTHER" id="PTHR36528:SF1">
    <property type="entry name" value="CRISPR SYSTEM SINGLE-STRAND-SPECIFIC DEOXYRIBONUCLEASE CAS10_CSM1 (SUBTYPE III-A)"/>
    <property type="match status" value="1"/>
</dbReference>
<evidence type="ECO:0000256" key="5">
    <source>
        <dbReference type="ARBA" id="ARBA00022722"/>
    </source>
</evidence>
<dbReference type="InterPro" id="IPR043128">
    <property type="entry name" value="Rev_trsase/Diguanyl_cyclase"/>
</dbReference>
<organism evidence="15 16">
    <name type="scientific">Pyrococcus kukulkanii</name>
    <dbReference type="NCBI Taxonomy" id="1609559"/>
    <lineage>
        <taxon>Archaea</taxon>
        <taxon>Methanobacteriati</taxon>
        <taxon>Methanobacteriota</taxon>
        <taxon>Thermococci</taxon>
        <taxon>Thermococcales</taxon>
        <taxon>Thermococcaceae</taxon>
        <taxon>Pyrococcus</taxon>
    </lineage>
</organism>
<dbReference type="Gene3D" id="3.30.70.270">
    <property type="match status" value="1"/>
</dbReference>
<comment type="caution">
    <text evidence="15">The sequence shown here is derived from an EMBL/GenBank/DDBJ whole genome shotgun (WGS) entry which is preliminary data.</text>
</comment>
<dbReference type="Pfam" id="PF01966">
    <property type="entry name" value="HD"/>
    <property type="match status" value="1"/>
</dbReference>
<proteinExistence type="inferred from homology"/>
<keyword evidence="16" id="KW-1185">Reference proteome</keyword>
<evidence type="ECO:0000256" key="4">
    <source>
        <dbReference type="ARBA" id="ARBA00022679"/>
    </source>
</evidence>
<name>A0ABV4T3H3_9EURY</name>
<dbReference type="InterPro" id="IPR000160">
    <property type="entry name" value="GGDEF_dom"/>
</dbReference>
<evidence type="ECO:0000256" key="2">
    <source>
        <dbReference type="ARBA" id="ARBA00005700"/>
    </source>
</evidence>
<evidence type="ECO:0000256" key="8">
    <source>
        <dbReference type="ARBA" id="ARBA00022801"/>
    </source>
</evidence>
<dbReference type="InterPro" id="IPR013408">
    <property type="entry name" value="Cas10/Csm1"/>
</dbReference>
<gene>
    <name evidence="15" type="primary">cas10</name>
    <name evidence="15" type="ORF">P8X34_06685</name>
</gene>
<sequence>MNFEELVALGGLLHDIGKPVQRAGIYKGDHSKQGAEFLRKLARITKNPEYEALALFSEFHHSEYMKNERLIEKKASEVGRKIGFTTEEIVNALWIVYKADNFSSAEREEIKELSSLRPLGSVFNPNRKYPLRPLELENPPELPNPEDTIKISKDSYLDFVVKPLEEELSKAPLKIDRILPILEKYLTFVSSVTVENNVISLYDHMKMTSAIALAMVKSGCTDKESIQNYEKDKKFLLIEGDFSGIQSFIYSVSGKGTLKYLRARSSYLELISWDIVLEVIRRLDLTLANIIFNAGGHFLLLAQNTPKAIEQLKDIRKRVAKWLYQEFDGDLYLALEWLPVSGEELGRKCRKWDQKRRRCEESENLFKKSLEKLRRKVNLKKLRQFSEVEDLFIIEKRTGERLKECQVCGKEVKENALEGFVFDPSVKACKTCNRLAKLGMNLLKVRGFILDKKGWEGEEITNGPFRKIIPYYGGKVSEGEFLLLKNTLTVPEDLPTTIEFVPYLTADYAKKIHKNGSEEIATFDQLTKESLGAKRLGILKGDVDKLGEFFRSLDSPSKLATASRFVDYFFKVYLRYIIENRFQDVAGKPKLTTSWPEEPDIVVVYAGGDDFFIVGAWNQIFDLAFRIRNAFRSYTGGGLTLSAGLAYFHPKTPIYRMAAVVSERLETAKDEGRDRIYVIERTKPRKVESGGFTVSYRWENYEKLWNEYGKIIYKGDGKLNDKFKDKKGLLIKILQLRELYVRDPRDVRWAYMTAYMLGRHGMADMFPALVGIDANAIEAGTPQPIYWVDGILKIILMVVGR</sequence>
<dbReference type="PROSITE" id="PS50887">
    <property type="entry name" value="GGDEF"/>
    <property type="match status" value="1"/>
</dbReference>
<dbReference type="EMBL" id="JARRIG010000004">
    <property type="protein sequence ID" value="MFA4804422.1"/>
    <property type="molecule type" value="Genomic_DNA"/>
</dbReference>
<evidence type="ECO:0000256" key="11">
    <source>
        <dbReference type="ARBA" id="ARBA00023118"/>
    </source>
</evidence>
<feature type="domain" description="GGDEF" evidence="13">
    <location>
        <begin position="534"/>
        <end position="681"/>
    </location>
</feature>
<protein>
    <recommendedName>
        <fullName evidence="3">CRISPR system single-strand-specific deoxyribonuclease Cas10/Csm1 (subtype III-A)</fullName>
    </recommendedName>
    <alternativeName>
        <fullName evidence="12">Cyclic oligoadenylate synthase</fullName>
    </alternativeName>
</protein>
<dbReference type="InterPro" id="IPR052117">
    <property type="entry name" value="Cas10/Csm1_subtype-III-A"/>
</dbReference>